<feature type="transmembrane region" description="Helical" evidence="1">
    <location>
        <begin position="219"/>
        <end position="240"/>
    </location>
</feature>
<dbReference type="Proteomes" id="UP000837932">
    <property type="component" value="Unassembled WGS sequence"/>
</dbReference>
<name>A0ABM9ALE7_9BACT</name>
<feature type="transmembrane region" description="Helical" evidence="1">
    <location>
        <begin position="96"/>
        <end position="115"/>
    </location>
</feature>
<comment type="caution">
    <text evidence="2">The sequence shown here is derived from an EMBL/GenBank/DDBJ whole genome shotgun (WGS) entry which is preliminary data.</text>
</comment>
<feature type="transmembrane region" description="Helical" evidence="1">
    <location>
        <begin position="127"/>
        <end position="148"/>
    </location>
</feature>
<dbReference type="RefSeq" id="WP_238804473.1">
    <property type="nucleotide sequence ID" value="NZ_CAKLPY010000001.1"/>
</dbReference>
<feature type="transmembrane region" description="Helical" evidence="1">
    <location>
        <begin position="324"/>
        <end position="355"/>
    </location>
</feature>
<gene>
    <name evidence="2" type="ORF">EMA8858_00699</name>
</gene>
<evidence type="ECO:0000313" key="2">
    <source>
        <dbReference type="EMBL" id="CAH0994589.1"/>
    </source>
</evidence>
<keyword evidence="3" id="KW-1185">Reference proteome</keyword>
<accession>A0ABM9ALE7</accession>
<feature type="transmembrane region" description="Helical" evidence="1">
    <location>
        <begin position="260"/>
        <end position="279"/>
    </location>
</feature>
<evidence type="ECO:0000256" key="1">
    <source>
        <dbReference type="SAM" id="Phobius"/>
    </source>
</evidence>
<keyword evidence="1" id="KW-0472">Membrane</keyword>
<feature type="transmembrane region" description="Helical" evidence="1">
    <location>
        <begin position="58"/>
        <end position="76"/>
    </location>
</feature>
<protein>
    <submittedName>
        <fullName evidence="2">Uncharacterized protein</fullName>
    </submittedName>
</protein>
<proteinExistence type="predicted"/>
<keyword evidence="1" id="KW-1133">Transmembrane helix</keyword>
<feature type="transmembrane region" description="Helical" evidence="1">
    <location>
        <begin position="191"/>
        <end position="210"/>
    </location>
</feature>
<sequence>MKSIFRILNLTIVQEYYRQNAVFIFAILMFSFGFLRAQEHTTIIKLVLKLPSMLALTFLVWTLHTIKVILFSLRMLESKNNEFLYHIRLFSPIKRFIAFGLMQFSLIQLTFLYSLWMIKIGIEEHQIWAILAIFGFNIILIIAGIIAFEFRVKRPNSIQIISKPIQNLLSKYQTPVYLFFIRYLFAKQPVLLLLTKLFSSLILIGICNLYPTDAYDERLLALGGLFVAVGHTVFCQQFFYFENQNLAFTRNLPIPTKKRLLTYLLAYLILLIPEIIVLFRNLPDGVGYFFAWQLMIFILSMVSLNHHVQYINGVSNDAFMQRLFFVSLLFLLLIMFKIPVILMGLVNFTIATFVFSKNYYESQSS</sequence>
<dbReference type="EMBL" id="CAKLPY010000001">
    <property type="protein sequence ID" value="CAH0994589.1"/>
    <property type="molecule type" value="Genomic_DNA"/>
</dbReference>
<evidence type="ECO:0000313" key="3">
    <source>
        <dbReference type="Proteomes" id="UP000837932"/>
    </source>
</evidence>
<feature type="transmembrane region" description="Helical" evidence="1">
    <location>
        <begin position="286"/>
        <end position="304"/>
    </location>
</feature>
<keyword evidence="1" id="KW-0812">Transmembrane</keyword>
<feature type="transmembrane region" description="Helical" evidence="1">
    <location>
        <begin position="21"/>
        <end position="38"/>
    </location>
</feature>
<organism evidence="2 3">
    <name type="scientific">Emticicia aquatica</name>
    <dbReference type="NCBI Taxonomy" id="1681835"/>
    <lineage>
        <taxon>Bacteria</taxon>
        <taxon>Pseudomonadati</taxon>
        <taxon>Bacteroidota</taxon>
        <taxon>Cytophagia</taxon>
        <taxon>Cytophagales</taxon>
        <taxon>Leadbetterellaceae</taxon>
        <taxon>Emticicia</taxon>
    </lineage>
</organism>
<reference evidence="2" key="1">
    <citation type="submission" date="2021-12" db="EMBL/GenBank/DDBJ databases">
        <authorList>
            <person name="Rodrigo-Torres L."/>
            <person name="Arahal R. D."/>
            <person name="Lucena T."/>
        </authorList>
    </citation>
    <scope>NUCLEOTIDE SEQUENCE</scope>
    <source>
        <strain evidence="2">CECT 8858</strain>
    </source>
</reference>